<dbReference type="RefSeq" id="WP_005758341.1">
    <property type="nucleotide sequence ID" value="NZ_AJSX01000003.1"/>
</dbReference>
<accession>I3DKC1</accession>
<protein>
    <submittedName>
        <fullName evidence="1">Phage tail protein E</fullName>
    </submittedName>
</protein>
<proteinExistence type="predicted"/>
<name>I3DKC1_9PAST</name>
<sequence>MAKTKSNNSKTVKLTTPILRGEQKYNEITVIKPNVAALKGLKLLDVMQSDVNALTVLLPRVTQPMLHKNDFDNMDIRDFTELASETIGFLLPNSETETMASE</sequence>
<dbReference type="PATRIC" id="fig|1095749.3.peg.6"/>
<comment type="caution">
    <text evidence="1">The sequence shown here is derived from an EMBL/GenBank/DDBJ whole genome shotgun (WGS) entry which is preliminary data.</text>
</comment>
<keyword evidence="2" id="KW-1185">Reference proteome</keyword>
<dbReference type="Pfam" id="PF10109">
    <property type="entry name" value="Phage_TAC_7"/>
    <property type="match status" value="1"/>
</dbReference>
<dbReference type="eggNOG" id="ENOG5032YUV">
    <property type="taxonomic scope" value="Bacteria"/>
</dbReference>
<dbReference type="InterPro" id="IPR019289">
    <property type="entry name" value="Phage_tail_E/E"/>
</dbReference>
<gene>
    <name evidence="1" type="ORF">HMPREF1052_2042</name>
</gene>
<organism evidence="1 2">
    <name type="scientific">Pasteurella bettyae CCUG 2042</name>
    <dbReference type="NCBI Taxonomy" id="1095749"/>
    <lineage>
        <taxon>Bacteria</taxon>
        <taxon>Pseudomonadati</taxon>
        <taxon>Pseudomonadota</taxon>
        <taxon>Gammaproteobacteria</taxon>
        <taxon>Pasteurellales</taxon>
        <taxon>Pasteurellaceae</taxon>
        <taxon>Pasteurella</taxon>
    </lineage>
</organism>
<dbReference type="Proteomes" id="UP000006457">
    <property type="component" value="Unassembled WGS sequence"/>
</dbReference>
<evidence type="ECO:0000313" key="1">
    <source>
        <dbReference type="EMBL" id="EIJ72164.1"/>
    </source>
</evidence>
<evidence type="ECO:0000313" key="2">
    <source>
        <dbReference type="Proteomes" id="UP000006457"/>
    </source>
</evidence>
<dbReference type="AlphaFoldDB" id="I3DKC1"/>
<dbReference type="EMBL" id="AJSX01000003">
    <property type="protein sequence ID" value="EIJ72164.1"/>
    <property type="molecule type" value="Genomic_DNA"/>
</dbReference>
<dbReference type="OrthoDB" id="7366507at2"/>
<reference evidence="1 2" key="1">
    <citation type="submission" date="2012-03" db="EMBL/GenBank/DDBJ databases">
        <authorList>
            <person name="Harkins D.M."/>
            <person name="Madupu R."/>
            <person name="Durkin A.S."/>
            <person name="Torralba M."/>
            <person name="Methe B."/>
            <person name="Sutton G.G."/>
            <person name="Nelson K.E."/>
        </authorList>
    </citation>
    <scope>NUCLEOTIDE SEQUENCE [LARGE SCALE GENOMIC DNA]</scope>
    <source>
        <strain evidence="1 2">CCUG 2042</strain>
    </source>
</reference>